<reference evidence="2 3" key="1">
    <citation type="submission" date="2020-02" db="EMBL/GenBank/DDBJ databases">
        <authorList>
            <person name="Ferguson B K."/>
        </authorList>
    </citation>
    <scope>NUCLEOTIDE SEQUENCE [LARGE SCALE GENOMIC DNA]</scope>
</reference>
<proteinExistence type="predicted"/>
<keyword evidence="3" id="KW-1185">Reference proteome</keyword>
<gene>
    <name evidence="2" type="ORF">NTEN_LOCUS23149</name>
</gene>
<organism evidence="2 3">
    <name type="scientific">Nesidiocoris tenuis</name>
    <dbReference type="NCBI Taxonomy" id="355587"/>
    <lineage>
        <taxon>Eukaryota</taxon>
        <taxon>Metazoa</taxon>
        <taxon>Ecdysozoa</taxon>
        <taxon>Arthropoda</taxon>
        <taxon>Hexapoda</taxon>
        <taxon>Insecta</taxon>
        <taxon>Pterygota</taxon>
        <taxon>Neoptera</taxon>
        <taxon>Paraneoptera</taxon>
        <taxon>Hemiptera</taxon>
        <taxon>Heteroptera</taxon>
        <taxon>Panheteroptera</taxon>
        <taxon>Cimicomorpha</taxon>
        <taxon>Miridae</taxon>
        <taxon>Dicyphina</taxon>
        <taxon>Nesidiocoris</taxon>
    </lineage>
</organism>
<evidence type="ECO:0000256" key="1">
    <source>
        <dbReference type="SAM" id="MobiDB-lite"/>
    </source>
</evidence>
<evidence type="ECO:0000313" key="3">
    <source>
        <dbReference type="Proteomes" id="UP000479000"/>
    </source>
</evidence>
<evidence type="ECO:0000313" key="2">
    <source>
        <dbReference type="EMBL" id="CAB0019437.1"/>
    </source>
</evidence>
<dbReference type="EMBL" id="CADCXU010033957">
    <property type="protein sequence ID" value="CAB0019437.1"/>
    <property type="molecule type" value="Genomic_DNA"/>
</dbReference>
<feature type="region of interest" description="Disordered" evidence="1">
    <location>
        <begin position="31"/>
        <end position="55"/>
    </location>
</feature>
<dbReference type="Proteomes" id="UP000479000">
    <property type="component" value="Unassembled WGS sequence"/>
</dbReference>
<sequence>MVKEFFKGHYVPVNGRNRPSGNMNGRRWDVLVQGRSPASDSHKLRPPSPTGTSLL</sequence>
<accession>A0A6H5HNF6</accession>
<name>A0A6H5HNF6_9HEMI</name>
<protein>
    <submittedName>
        <fullName evidence="2">Uncharacterized protein</fullName>
    </submittedName>
</protein>
<dbReference type="AlphaFoldDB" id="A0A6H5HNF6"/>